<dbReference type="OrthoDB" id="5586090at2759"/>
<evidence type="ECO:0000256" key="2">
    <source>
        <dbReference type="ARBA" id="ARBA00022692"/>
    </source>
</evidence>
<dbReference type="SMART" id="SM00693">
    <property type="entry name" value="DysFN"/>
    <property type="match status" value="1"/>
</dbReference>
<feature type="compositionally biased region" description="Basic and acidic residues" evidence="5">
    <location>
        <begin position="331"/>
        <end position="351"/>
    </location>
</feature>
<reference evidence="8 9" key="1">
    <citation type="submission" date="2019-02" db="EMBL/GenBank/DDBJ databases">
        <title>Genome sequencing of the rare red list fungi Bondarzewia mesenterica.</title>
        <authorList>
            <person name="Buettner E."/>
            <person name="Kellner H."/>
        </authorList>
    </citation>
    <scope>NUCLEOTIDE SEQUENCE [LARGE SCALE GENOMIC DNA]</scope>
    <source>
        <strain evidence="8 9">DSM 108281</strain>
    </source>
</reference>
<dbReference type="EMBL" id="SGPL01000456">
    <property type="protein sequence ID" value="THH12497.1"/>
    <property type="molecule type" value="Genomic_DNA"/>
</dbReference>
<feature type="region of interest" description="Disordered" evidence="5">
    <location>
        <begin position="1"/>
        <end position="29"/>
    </location>
</feature>
<feature type="region of interest" description="Disordered" evidence="5">
    <location>
        <begin position="331"/>
        <end position="440"/>
    </location>
</feature>
<dbReference type="InterPro" id="IPR010482">
    <property type="entry name" value="TECPR1-like_DysF"/>
</dbReference>
<proteinExistence type="predicted"/>
<feature type="compositionally biased region" description="Polar residues" evidence="5">
    <location>
        <begin position="479"/>
        <end position="491"/>
    </location>
</feature>
<dbReference type="GO" id="GO:0012505">
    <property type="term" value="C:endomembrane system"/>
    <property type="evidence" value="ECO:0007669"/>
    <property type="project" value="UniProtKB-SubCell"/>
</dbReference>
<dbReference type="PANTHER" id="PTHR31679:SF2">
    <property type="entry name" value="PEROXISOMAL MEMBRANE PROTEIN PEX30-RELATED"/>
    <property type="match status" value="1"/>
</dbReference>
<keyword evidence="3 6" id="KW-1133">Transmembrane helix</keyword>
<keyword evidence="4 6" id="KW-0472">Membrane</keyword>
<feature type="compositionally biased region" description="Basic and acidic residues" evidence="5">
    <location>
        <begin position="493"/>
        <end position="512"/>
    </location>
</feature>
<organism evidence="8 9">
    <name type="scientific">Bondarzewia mesenterica</name>
    <dbReference type="NCBI Taxonomy" id="1095465"/>
    <lineage>
        <taxon>Eukaryota</taxon>
        <taxon>Fungi</taxon>
        <taxon>Dikarya</taxon>
        <taxon>Basidiomycota</taxon>
        <taxon>Agaricomycotina</taxon>
        <taxon>Agaricomycetes</taxon>
        <taxon>Russulales</taxon>
        <taxon>Bondarzewiaceae</taxon>
        <taxon>Bondarzewia</taxon>
    </lineage>
</organism>
<sequence length="525" mass="57217">MPIDCLRRASSHPSPQSQPQPQLPAQSPTPTTALAGVPTLLEFVNTVPSPLTTLLVGLAPSASLFRRAVEVLSWKSSWEESWLAIAVWWGVCLFSGFVLRYLLPVAILATVAFSRWKSRPPVPAALPPVTEGSLQLVISDFSTVFTLLPIVPSLPLTPLAILLRVFAFLYVPYLVLTYFVRLSIIIGIAGTLLLSWRAPWAALIRANLWSSAWIRWSIYRLWSFLSGLPLPAQPLSLQASTKPQPNVLNTVRFLFTIYENQRWWMGLDWTAALLPGERPSWCSASQQPVPPPSAFTLPNPTIAYLSDGKGGRVKRVAMWGWDESEWKVVVRKEGEGSSRVERPLPVPKEESTGNSSSGRLFRAAGKMMEASASASGSGPTPGPGSASRNSFPVSPKANDDHAEGENGEQAEANNADTDGDGWVYGDNKWEGRSGKGGMGKYTRFRRWTRIAVLTELVENVGPGETGIVADDDDIIPYEPSTTPKQNDSAPSVNRDDAASSHSAEDLTDESRGLKQRLKAVVAGVH</sequence>
<name>A0A4S4LKS7_9AGAM</name>
<accession>A0A4S4LKS7</accession>
<evidence type="ECO:0000256" key="4">
    <source>
        <dbReference type="ARBA" id="ARBA00023136"/>
    </source>
</evidence>
<keyword evidence="9" id="KW-1185">Reference proteome</keyword>
<evidence type="ECO:0000256" key="1">
    <source>
        <dbReference type="ARBA" id="ARBA00004127"/>
    </source>
</evidence>
<dbReference type="Pfam" id="PF06398">
    <property type="entry name" value="Pex24p"/>
    <property type="match status" value="1"/>
</dbReference>
<feature type="transmembrane region" description="Helical" evidence="6">
    <location>
        <begin position="82"/>
        <end position="109"/>
    </location>
</feature>
<feature type="domain" description="Peroxin/Ferlin" evidence="7">
    <location>
        <begin position="250"/>
        <end position="329"/>
    </location>
</feature>
<dbReference type="GO" id="GO:0007031">
    <property type="term" value="P:peroxisome organization"/>
    <property type="evidence" value="ECO:0007669"/>
    <property type="project" value="TreeGrafter"/>
</dbReference>
<comment type="subcellular location">
    <subcellularLocation>
        <location evidence="1">Endomembrane system</location>
        <topology evidence="1">Multi-pass membrane protein</topology>
    </subcellularLocation>
</comment>
<evidence type="ECO:0000313" key="9">
    <source>
        <dbReference type="Proteomes" id="UP000310158"/>
    </source>
</evidence>
<feature type="transmembrane region" description="Helical" evidence="6">
    <location>
        <begin position="173"/>
        <end position="196"/>
    </location>
</feature>
<dbReference type="AlphaFoldDB" id="A0A4S4LKS7"/>
<dbReference type="PANTHER" id="PTHR31679">
    <property type="entry name" value="PEROXISOMAL MEMBRANE PROTEIN PEX30-RELATED"/>
    <property type="match status" value="1"/>
</dbReference>
<evidence type="ECO:0000256" key="3">
    <source>
        <dbReference type="ARBA" id="ARBA00022989"/>
    </source>
</evidence>
<evidence type="ECO:0000313" key="8">
    <source>
        <dbReference type="EMBL" id="THH12497.1"/>
    </source>
</evidence>
<dbReference type="Proteomes" id="UP000310158">
    <property type="component" value="Unassembled WGS sequence"/>
</dbReference>
<keyword evidence="2 6" id="KW-0812">Transmembrane</keyword>
<dbReference type="GO" id="GO:0005778">
    <property type="term" value="C:peroxisomal membrane"/>
    <property type="evidence" value="ECO:0007669"/>
    <property type="project" value="UniProtKB-ARBA"/>
</dbReference>
<evidence type="ECO:0000256" key="5">
    <source>
        <dbReference type="SAM" id="MobiDB-lite"/>
    </source>
</evidence>
<evidence type="ECO:0000259" key="7">
    <source>
        <dbReference type="SMART" id="SM00693"/>
    </source>
</evidence>
<dbReference type="InterPro" id="IPR006614">
    <property type="entry name" value="Peroxin/Ferlin"/>
</dbReference>
<evidence type="ECO:0000256" key="6">
    <source>
        <dbReference type="SAM" id="Phobius"/>
    </source>
</evidence>
<protein>
    <recommendedName>
        <fullName evidence="7">Peroxin/Ferlin domain-containing protein</fullName>
    </recommendedName>
</protein>
<feature type="transmembrane region" description="Helical" evidence="6">
    <location>
        <begin position="144"/>
        <end position="167"/>
    </location>
</feature>
<feature type="compositionally biased region" description="Low complexity" evidence="5">
    <location>
        <begin position="370"/>
        <end position="387"/>
    </location>
</feature>
<gene>
    <name evidence="8" type="ORF">EW146_g7638</name>
</gene>
<comment type="caution">
    <text evidence="8">The sequence shown here is derived from an EMBL/GenBank/DDBJ whole genome shotgun (WGS) entry which is preliminary data.</text>
</comment>
<dbReference type="InterPro" id="IPR052646">
    <property type="entry name" value="Peroxisomal_PEX28-32"/>
</dbReference>
<feature type="region of interest" description="Disordered" evidence="5">
    <location>
        <begin position="462"/>
        <end position="512"/>
    </location>
</feature>